<protein>
    <submittedName>
        <fullName evidence="1">Uncharacterized protein</fullName>
    </submittedName>
</protein>
<evidence type="ECO:0000313" key="1">
    <source>
        <dbReference type="EMBL" id="TLX46348.1"/>
    </source>
</evidence>
<name>A0A5R9PZM5_9GAMM</name>
<accession>A0A5R9PZM5</accession>
<proteinExistence type="predicted"/>
<comment type="caution">
    <text evidence="1">The sequence shown here is derived from an EMBL/GenBank/DDBJ whole genome shotgun (WGS) entry which is preliminary data.</text>
</comment>
<reference evidence="1 2" key="1">
    <citation type="submission" date="2018-01" db="EMBL/GenBank/DDBJ databases">
        <title>Co-occurrence of chitin degradation, pigmentation and bioactivity in marine Pseudoalteromonas.</title>
        <authorList>
            <person name="Paulsen S."/>
            <person name="Gram L."/>
            <person name="Machado H."/>
        </authorList>
    </citation>
    <scope>NUCLEOTIDE SEQUENCE [LARGE SCALE GENOMIC DNA]</scope>
    <source>
        <strain evidence="1 2">S3663</strain>
    </source>
</reference>
<dbReference type="EMBL" id="PPSW01000023">
    <property type="protein sequence ID" value="TLX46348.1"/>
    <property type="molecule type" value="Genomic_DNA"/>
</dbReference>
<dbReference type="RefSeq" id="WP_100912748.1">
    <property type="nucleotide sequence ID" value="NZ_PPSW01000023.1"/>
</dbReference>
<sequence>MKPRVKLTNATLISIHSELDDKVPQVLYAIIAEDCECYKKGEILFTSKVMNVSGLEYRTFGAYFYLLDAEPSELDVSVREFNLMHDQMYSPEELIQLRRDNG</sequence>
<dbReference type="OrthoDB" id="6292704at2"/>
<dbReference type="AlphaFoldDB" id="A0A5R9PZM5"/>
<organism evidence="1 2">
    <name type="scientific">Pseudoalteromonas phenolica</name>
    <dbReference type="NCBI Taxonomy" id="161398"/>
    <lineage>
        <taxon>Bacteria</taxon>
        <taxon>Pseudomonadati</taxon>
        <taxon>Pseudomonadota</taxon>
        <taxon>Gammaproteobacteria</taxon>
        <taxon>Alteromonadales</taxon>
        <taxon>Pseudoalteromonadaceae</taxon>
        <taxon>Pseudoalteromonas</taxon>
    </lineage>
</organism>
<gene>
    <name evidence="1" type="ORF">C1E24_14365</name>
</gene>
<evidence type="ECO:0000313" key="2">
    <source>
        <dbReference type="Proteomes" id="UP000309186"/>
    </source>
</evidence>
<dbReference type="Proteomes" id="UP000309186">
    <property type="component" value="Unassembled WGS sequence"/>
</dbReference>